<dbReference type="Gene3D" id="3.40.1190.10">
    <property type="entry name" value="Mur-like, catalytic domain"/>
    <property type="match status" value="1"/>
</dbReference>
<name>A0A1G1V5U8_9BACT</name>
<organism evidence="11 12">
    <name type="scientific">Candidatus Blackburnbacteria bacterium RIFCSPHIGHO2_02_FULL_44_20</name>
    <dbReference type="NCBI Taxonomy" id="1797516"/>
    <lineage>
        <taxon>Bacteria</taxon>
        <taxon>Candidatus Blackburniibacteriota</taxon>
    </lineage>
</organism>
<feature type="binding site" evidence="7">
    <location>
        <begin position="116"/>
        <end position="122"/>
    </location>
    <ligand>
        <name>ATP</name>
        <dbReference type="ChEBI" id="CHEBI:30616"/>
    </ligand>
</feature>
<dbReference type="AlphaFoldDB" id="A0A1G1V5U8"/>
<dbReference type="CDD" id="cd01983">
    <property type="entry name" value="SIMIBI"/>
    <property type="match status" value="1"/>
</dbReference>
<evidence type="ECO:0000256" key="5">
    <source>
        <dbReference type="ARBA" id="ARBA00022741"/>
    </source>
</evidence>
<dbReference type="Gene3D" id="3.40.50.720">
    <property type="entry name" value="NAD(P)-binding Rossmann-like Domain"/>
    <property type="match status" value="1"/>
</dbReference>
<keyword evidence="3 7" id="KW-0963">Cytoplasm</keyword>
<dbReference type="GO" id="GO:0009252">
    <property type="term" value="P:peptidoglycan biosynthetic process"/>
    <property type="evidence" value="ECO:0007669"/>
    <property type="project" value="UniProtKB-UniRule"/>
</dbReference>
<comment type="caution">
    <text evidence="11">The sequence shown here is derived from an EMBL/GenBank/DDBJ whole genome shotgun (WGS) entry which is preliminary data.</text>
</comment>
<evidence type="ECO:0000256" key="6">
    <source>
        <dbReference type="ARBA" id="ARBA00022840"/>
    </source>
</evidence>
<comment type="function">
    <text evidence="7 8">Cell wall formation. Catalyzes the addition of glutamate to the nucleotide precursor UDP-N-acetylmuramoyl-L-alanine (UMA).</text>
</comment>
<dbReference type="SUPFAM" id="SSF53623">
    <property type="entry name" value="MurD-like peptide ligases, catalytic domain"/>
    <property type="match status" value="1"/>
</dbReference>
<dbReference type="InterPro" id="IPR005762">
    <property type="entry name" value="MurD"/>
</dbReference>
<comment type="pathway">
    <text evidence="2 7 8">Cell wall biogenesis; peptidoglycan biosynthesis.</text>
</comment>
<dbReference type="GO" id="GO:0005524">
    <property type="term" value="F:ATP binding"/>
    <property type="evidence" value="ECO:0007669"/>
    <property type="project" value="UniProtKB-UniRule"/>
</dbReference>
<keyword evidence="7 8" id="KW-0961">Cell wall biogenesis/degradation</keyword>
<dbReference type="SUPFAM" id="SSF53244">
    <property type="entry name" value="MurD-like peptide ligases, peptide-binding domain"/>
    <property type="match status" value="1"/>
</dbReference>
<dbReference type="SUPFAM" id="SSF51984">
    <property type="entry name" value="MurCD N-terminal domain"/>
    <property type="match status" value="1"/>
</dbReference>
<dbReference type="InterPro" id="IPR036565">
    <property type="entry name" value="Mur-like_cat_sf"/>
</dbReference>
<dbReference type="GO" id="GO:0008764">
    <property type="term" value="F:UDP-N-acetylmuramoylalanine-D-glutamate ligase activity"/>
    <property type="evidence" value="ECO:0007669"/>
    <property type="project" value="UniProtKB-UniRule"/>
</dbReference>
<keyword evidence="6 7" id="KW-0067">ATP-binding</keyword>
<reference evidence="11 12" key="1">
    <citation type="journal article" date="2016" name="Nat. Commun.">
        <title>Thousands of microbial genomes shed light on interconnected biogeochemical processes in an aquifer system.</title>
        <authorList>
            <person name="Anantharaman K."/>
            <person name="Brown C.T."/>
            <person name="Hug L.A."/>
            <person name="Sharon I."/>
            <person name="Castelle C.J."/>
            <person name="Probst A.J."/>
            <person name="Thomas B.C."/>
            <person name="Singh A."/>
            <person name="Wilkins M.J."/>
            <person name="Karaoz U."/>
            <person name="Brodie E.L."/>
            <person name="Williams K.H."/>
            <person name="Hubbard S.S."/>
            <person name="Banfield J.F."/>
        </authorList>
    </citation>
    <scope>NUCLEOTIDE SEQUENCE [LARGE SCALE GENOMIC DNA]</scope>
</reference>
<dbReference type="Gene3D" id="3.90.190.20">
    <property type="entry name" value="Mur ligase, C-terminal domain"/>
    <property type="match status" value="1"/>
</dbReference>
<dbReference type="Pfam" id="PF02875">
    <property type="entry name" value="Mur_ligase_C"/>
    <property type="match status" value="1"/>
</dbReference>
<evidence type="ECO:0000256" key="7">
    <source>
        <dbReference type="HAMAP-Rule" id="MF_00639"/>
    </source>
</evidence>
<dbReference type="InterPro" id="IPR004101">
    <property type="entry name" value="Mur_ligase_C"/>
</dbReference>
<feature type="domain" description="Mur ligase central" evidence="10">
    <location>
        <begin position="114"/>
        <end position="287"/>
    </location>
</feature>
<comment type="subcellular location">
    <subcellularLocation>
        <location evidence="1 7 8">Cytoplasm</location>
    </subcellularLocation>
</comment>
<dbReference type="PANTHER" id="PTHR43692">
    <property type="entry name" value="UDP-N-ACETYLMURAMOYLALANINE--D-GLUTAMATE LIGASE"/>
    <property type="match status" value="1"/>
</dbReference>
<evidence type="ECO:0000256" key="1">
    <source>
        <dbReference type="ARBA" id="ARBA00004496"/>
    </source>
</evidence>
<dbReference type="HAMAP" id="MF_00639">
    <property type="entry name" value="MurD"/>
    <property type="match status" value="1"/>
</dbReference>
<dbReference type="EMBL" id="MHBZ01000032">
    <property type="protein sequence ID" value="OGY10622.1"/>
    <property type="molecule type" value="Genomic_DNA"/>
</dbReference>
<keyword evidence="7 8" id="KW-0132">Cell division</keyword>
<keyword evidence="7 8" id="KW-0133">Cell shape</keyword>
<keyword evidence="7 8" id="KW-0573">Peptidoglycan synthesis</keyword>
<keyword evidence="5 7" id="KW-0547">Nucleotide-binding</keyword>
<gene>
    <name evidence="7" type="primary">murD</name>
    <name evidence="11" type="ORF">A3D26_04025</name>
</gene>
<evidence type="ECO:0000256" key="2">
    <source>
        <dbReference type="ARBA" id="ARBA00004752"/>
    </source>
</evidence>
<keyword evidence="4 7" id="KW-0436">Ligase</keyword>
<keyword evidence="7 8" id="KW-0131">Cell cycle</keyword>
<evidence type="ECO:0000256" key="8">
    <source>
        <dbReference type="RuleBase" id="RU003664"/>
    </source>
</evidence>
<dbReference type="Proteomes" id="UP000178319">
    <property type="component" value="Unassembled WGS sequence"/>
</dbReference>
<evidence type="ECO:0000259" key="9">
    <source>
        <dbReference type="Pfam" id="PF02875"/>
    </source>
</evidence>
<protein>
    <recommendedName>
        <fullName evidence="7 8">UDP-N-acetylmuramoylalanine--D-glutamate ligase</fullName>
        <ecNumber evidence="7 8">6.3.2.9</ecNumber>
    </recommendedName>
    <alternativeName>
        <fullName evidence="7">D-glutamic acid-adding enzyme</fullName>
    </alternativeName>
    <alternativeName>
        <fullName evidence="7">UDP-N-acetylmuramoyl-L-alanyl-D-glutamate synthetase</fullName>
    </alternativeName>
</protein>
<dbReference type="InterPro" id="IPR036615">
    <property type="entry name" value="Mur_ligase_C_dom_sf"/>
</dbReference>
<evidence type="ECO:0000259" key="10">
    <source>
        <dbReference type="Pfam" id="PF08245"/>
    </source>
</evidence>
<dbReference type="EC" id="6.3.2.9" evidence="7 8"/>
<accession>A0A1G1V5U8</accession>
<sequence>MSHYSKYRIAIIGFGVEGQDSARYFLGQQSKKITVFDKAPKENLNTKEYEEKGVEFICGPDYLSGGLKDYDYIVRSPGVYRYIPEIVEAEKAGVKVTSNTQIFFEESEANIIGITGTKGKGTTAQMLKRALEAGGKKVLFLGNIGTPMLDRIEDADTFDWVILELSSFQLIDLTISPPIAVVTNIATDHLNWHKDRNEYVGAKENLWKHQKPTDTVVFNADDEESRKLAKHAPGQVLWFSTKPVDKGTYLSHGSTVIGPNDELAGDIYELQVPGDHNIANAMAALTTACVTGVKPLTAWWGDPHKNGEKFEYDGICGYKGSEHRLEEVLERNQVLYVNDSAATTPEAAVAALRSFKQAKVLIAGGSLKGVSFEKLAKAIQENNVKTVFLIGESKGEIQKELEKVGYKGGILTDFEDMENIVDEARAIARPGDVVLLSPACASFGIFKNYKDRGDQFKKAVQNLNG</sequence>
<dbReference type="Pfam" id="PF08245">
    <property type="entry name" value="Mur_ligase_M"/>
    <property type="match status" value="1"/>
</dbReference>
<proteinExistence type="inferred from homology"/>
<dbReference type="PANTHER" id="PTHR43692:SF1">
    <property type="entry name" value="UDP-N-ACETYLMURAMOYLALANINE--D-GLUTAMATE LIGASE"/>
    <property type="match status" value="1"/>
</dbReference>
<dbReference type="STRING" id="1797516.A3D26_04025"/>
<evidence type="ECO:0000313" key="12">
    <source>
        <dbReference type="Proteomes" id="UP000178319"/>
    </source>
</evidence>
<evidence type="ECO:0000313" key="11">
    <source>
        <dbReference type="EMBL" id="OGY10622.1"/>
    </source>
</evidence>
<dbReference type="UniPathway" id="UPA00219"/>
<dbReference type="NCBIfam" id="TIGR01087">
    <property type="entry name" value="murD"/>
    <property type="match status" value="1"/>
</dbReference>
<dbReference type="GO" id="GO:0008360">
    <property type="term" value="P:regulation of cell shape"/>
    <property type="evidence" value="ECO:0007669"/>
    <property type="project" value="UniProtKB-KW"/>
</dbReference>
<evidence type="ECO:0000256" key="3">
    <source>
        <dbReference type="ARBA" id="ARBA00022490"/>
    </source>
</evidence>
<dbReference type="InterPro" id="IPR013221">
    <property type="entry name" value="Mur_ligase_cen"/>
</dbReference>
<comment type="catalytic activity">
    <reaction evidence="7 8">
        <text>UDP-N-acetyl-alpha-D-muramoyl-L-alanine + D-glutamate + ATP = UDP-N-acetyl-alpha-D-muramoyl-L-alanyl-D-glutamate + ADP + phosphate + H(+)</text>
        <dbReference type="Rhea" id="RHEA:16429"/>
        <dbReference type="ChEBI" id="CHEBI:15378"/>
        <dbReference type="ChEBI" id="CHEBI:29986"/>
        <dbReference type="ChEBI" id="CHEBI:30616"/>
        <dbReference type="ChEBI" id="CHEBI:43474"/>
        <dbReference type="ChEBI" id="CHEBI:83898"/>
        <dbReference type="ChEBI" id="CHEBI:83900"/>
        <dbReference type="ChEBI" id="CHEBI:456216"/>
        <dbReference type="EC" id="6.3.2.9"/>
    </reaction>
</comment>
<evidence type="ECO:0000256" key="4">
    <source>
        <dbReference type="ARBA" id="ARBA00022598"/>
    </source>
</evidence>
<dbReference type="GO" id="GO:0071555">
    <property type="term" value="P:cell wall organization"/>
    <property type="evidence" value="ECO:0007669"/>
    <property type="project" value="UniProtKB-KW"/>
</dbReference>
<dbReference type="Pfam" id="PF21799">
    <property type="entry name" value="MurD-like_N"/>
    <property type="match status" value="1"/>
</dbReference>
<dbReference type="GO" id="GO:0005737">
    <property type="term" value="C:cytoplasm"/>
    <property type="evidence" value="ECO:0007669"/>
    <property type="project" value="UniProtKB-SubCell"/>
</dbReference>
<dbReference type="GO" id="GO:0051301">
    <property type="term" value="P:cell division"/>
    <property type="evidence" value="ECO:0007669"/>
    <property type="project" value="UniProtKB-KW"/>
</dbReference>
<comment type="similarity">
    <text evidence="7">Belongs to the MurCDEF family.</text>
</comment>
<feature type="domain" description="Mur ligase C-terminal" evidence="9">
    <location>
        <begin position="323"/>
        <end position="440"/>
    </location>
</feature>